<comment type="caution">
    <text evidence="5">Lacks conserved residue(s) required for the propagation of feature annotation.</text>
</comment>
<dbReference type="InterPro" id="IPR006029">
    <property type="entry name" value="Neurotrans-gated_channel_TM"/>
</dbReference>
<evidence type="ECO:0000259" key="7">
    <source>
        <dbReference type="Pfam" id="PF02931"/>
    </source>
</evidence>
<dbReference type="Gene3D" id="1.20.58.390">
    <property type="entry name" value="Neurotransmitter-gated ion-channel transmembrane domain"/>
    <property type="match status" value="1"/>
</dbReference>
<keyword evidence="4 5" id="KW-0472">Membrane</keyword>
<accession>A0AA36D6F2</accession>
<proteinExistence type="inferred from homology"/>
<evidence type="ECO:0000313" key="10">
    <source>
        <dbReference type="Proteomes" id="UP001177023"/>
    </source>
</evidence>
<feature type="signal peptide" evidence="6">
    <location>
        <begin position="1"/>
        <end position="15"/>
    </location>
</feature>
<feature type="domain" description="Neurotransmitter-gated ion-channel ligand-binding" evidence="7">
    <location>
        <begin position="39"/>
        <end position="252"/>
    </location>
</feature>
<dbReference type="CDD" id="cd18989">
    <property type="entry name" value="LGIC_ECD_cation"/>
    <property type="match status" value="1"/>
</dbReference>
<dbReference type="InterPro" id="IPR006201">
    <property type="entry name" value="Neur_channel"/>
</dbReference>
<gene>
    <name evidence="9" type="ORF">MSPICULIGERA_LOCUS18865</name>
</gene>
<organism evidence="9 10">
    <name type="scientific">Mesorhabditis spiculigera</name>
    <dbReference type="NCBI Taxonomy" id="96644"/>
    <lineage>
        <taxon>Eukaryota</taxon>
        <taxon>Metazoa</taxon>
        <taxon>Ecdysozoa</taxon>
        <taxon>Nematoda</taxon>
        <taxon>Chromadorea</taxon>
        <taxon>Rhabditida</taxon>
        <taxon>Rhabditina</taxon>
        <taxon>Rhabditomorpha</taxon>
        <taxon>Rhabditoidea</taxon>
        <taxon>Rhabditidae</taxon>
        <taxon>Mesorhabditinae</taxon>
        <taxon>Mesorhabditis</taxon>
    </lineage>
</organism>
<dbReference type="GO" id="GO:0016020">
    <property type="term" value="C:membrane"/>
    <property type="evidence" value="ECO:0007669"/>
    <property type="project" value="UniProtKB-SubCell"/>
</dbReference>
<evidence type="ECO:0008006" key="11">
    <source>
        <dbReference type="Google" id="ProtNLM"/>
    </source>
</evidence>
<dbReference type="Gene3D" id="2.70.170.10">
    <property type="entry name" value="Neurotransmitter-gated ion-channel ligand-binding domain"/>
    <property type="match status" value="1"/>
</dbReference>
<feature type="transmembrane region" description="Helical" evidence="5">
    <location>
        <begin position="288"/>
        <end position="305"/>
    </location>
</feature>
<sequence length="352" mass="40617">MLHLIFPLLIALNSAKYTDWAKLRVNATESAYLDATAELHKELFQNRYYRKELSPVYSKQPSNLTQTSYPRFNVEIELAFIKLFEINAQSQTVTMGLEFMQFWVDPRLSWLPEEYDGIEVIWLGFDTVWIPEYSVFDVSAITEAWPDYRRPVRVQSTGLVYLDTQQVVTISCPMDLGKFPFDSQICPILFGLASYWVNQITSNGTLFDFDYKSMSGNGEWTVENISLTAYQVPSKTMPQDVLCFEMYVKREPNFYIYVIVLPTFLLTFLSVTGMFWTPNTKDEQLTKMSIGLTSMMSMTIFVQMVSEQIPRTVTFPLLGIFVIVCVAIVSCACVVLIMFSTKRKEKEQKTDK</sequence>
<keyword evidence="5" id="KW-0407">Ion channel</keyword>
<dbReference type="InterPro" id="IPR036734">
    <property type="entry name" value="Neur_chan_lig-bd_sf"/>
</dbReference>
<keyword evidence="5" id="KW-0406">Ion transport</keyword>
<evidence type="ECO:0000259" key="8">
    <source>
        <dbReference type="Pfam" id="PF02932"/>
    </source>
</evidence>
<evidence type="ECO:0000256" key="6">
    <source>
        <dbReference type="SAM" id="SignalP"/>
    </source>
</evidence>
<dbReference type="Pfam" id="PF02931">
    <property type="entry name" value="Neur_chan_LBD"/>
    <property type="match status" value="1"/>
</dbReference>
<keyword evidence="3 5" id="KW-1133">Transmembrane helix</keyword>
<dbReference type="Proteomes" id="UP001177023">
    <property type="component" value="Unassembled WGS sequence"/>
</dbReference>
<dbReference type="InterPro" id="IPR038050">
    <property type="entry name" value="Neuro_actylchol_rec"/>
</dbReference>
<dbReference type="PANTHER" id="PTHR18945">
    <property type="entry name" value="NEUROTRANSMITTER GATED ION CHANNEL"/>
    <property type="match status" value="1"/>
</dbReference>
<dbReference type="InterPro" id="IPR036719">
    <property type="entry name" value="Neuro-gated_channel_TM_sf"/>
</dbReference>
<evidence type="ECO:0000313" key="9">
    <source>
        <dbReference type="EMBL" id="CAJ0580674.1"/>
    </source>
</evidence>
<keyword evidence="10" id="KW-1185">Reference proteome</keyword>
<dbReference type="PROSITE" id="PS00236">
    <property type="entry name" value="NEUROTR_ION_CHANNEL"/>
    <property type="match status" value="1"/>
</dbReference>
<reference evidence="9" key="1">
    <citation type="submission" date="2023-06" db="EMBL/GenBank/DDBJ databases">
        <authorList>
            <person name="Delattre M."/>
        </authorList>
    </citation>
    <scope>NUCLEOTIDE SEQUENCE</scope>
    <source>
        <strain evidence="9">AF72</strain>
    </source>
</reference>
<dbReference type="CDD" id="cd19051">
    <property type="entry name" value="LGIC_TM_cation"/>
    <property type="match status" value="1"/>
</dbReference>
<dbReference type="InterPro" id="IPR018000">
    <property type="entry name" value="Neurotransmitter_ion_chnl_CS"/>
</dbReference>
<dbReference type="AlphaFoldDB" id="A0AA36D6F2"/>
<dbReference type="EMBL" id="CATQJA010002662">
    <property type="protein sequence ID" value="CAJ0580674.1"/>
    <property type="molecule type" value="Genomic_DNA"/>
</dbReference>
<protein>
    <recommendedName>
        <fullName evidence="11">Neurotransmitter-gated ion-channel ligand-binding domain-containing protein</fullName>
    </recommendedName>
</protein>
<comment type="similarity">
    <text evidence="5">Belongs to the ligand-gated ion channel (TC 1.A.9) family.</text>
</comment>
<feature type="non-terminal residue" evidence="9">
    <location>
        <position position="1"/>
    </location>
</feature>
<dbReference type="GO" id="GO:0005230">
    <property type="term" value="F:extracellular ligand-gated monoatomic ion channel activity"/>
    <property type="evidence" value="ECO:0007669"/>
    <property type="project" value="InterPro"/>
</dbReference>
<feature type="transmembrane region" description="Helical" evidence="5">
    <location>
        <begin position="317"/>
        <end position="339"/>
    </location>
</feature>
<dbReference type="PRINTS" id="PR00252">
    <property type="entry name" value="NRIONCHANNEL"/>
</dbReference>
<evidence type="ECO:0000256" key="1">
    <source>
        <dbReference type="ARBA" id="ARBA00004141"/>
    </source>
</evidence>
<dbReference type="Pfam" id="PF02932">
    <property type="entry name" value="Neur_chan_memb"/>
    <property type="match status" value="1"/>
</dbReference>
<evidence type="ECO:0000256" key="2">
    <source>
        <dbReference type="ARBA" id="ARBA00022692"/>
    </source>
</evidence>
<name>A0AA36D6F2_9BILA</name>
<keyword evidence="5" id="KW-0813">Transport</keyword>
<feature type="transmembrane region" description="Helical" evidence="5">
    <location>
        <begin position="254"/>
        <end position="276"/>
    </location>
</feature>
<keyword evidence="2 5" id="KW-0812">Transmembrane</keyword>
<dbReference type="GO" id="GO:0004888">
    <property type="term" value="F:transmembrane signaling receptor activity"/>
    <property type="evidence" value="ECO:0007669"/>
    <property type="project" value="InterPro"/>
</dbReference>
<feature type="chain" id="PRO_5041209775" description="Neurotransmitter-gated ion-channel ligand-binding domain-containing protein" evidence="6">
    <location>
        <begin position="16"/>
        <end position="352"/>
    </location>
</feature>
<comment type="caution">
    <text evidence="9">The sequence shown here is derived from an EMBL/GenBank/DDBJ whole genome shotgun (WGS) entry which is preliminary data.</text>
</comment>
<dbReference type="InterPro" id="IPR006202">
    <property type="entry name" value="Neur_chan_lig-bd"/>
</dbReference>
<keyword evidence="6" id="KW-0732">Signal</keyword>
<evidence type="ECO:0000256" key="4">
    <source>
        <dbReference type="ARBA" id="ARBA00023136"/>
    </source>
</evidence>
<evidence type="ECO:0000256" key="5">
    <source>
        <dbReference type="RuleBase" id="RU000687"/>
    </source>
</evidence>
<dbReference type="SUPFAM" id="SSF90112">
    <property type="entry name" value="Neurotransmitter-gated ion-channel transmembrane pore"/>
    <property type="match status" value="1"/>
</dbReference>
<dbReference type="SUPFAM" id="SSF63712">
    <property type="entry name" value="Nicotinic receptor ligand binding domain-like"/>
    <property type="match status" value="1"/>
</dbReference>
<feature type="domain" description="Neurotransmitter-gated ion-channel transmembrane" evidence="8">
    <location>
        <begin position="259"/>
        <end position="349"/>
    </location>
</feature>
<evidence type="ECO:0000256" key="3">
    <source>
        <dbReference type="ARBA" id="ARBA00022989"/>
    </source>
</evidence>
<comment type="subcellular location">
    <subcellularLocation>
        <location evidence="1">Membrane</location>
        <topology evidence="1">Multi-pass membrane protein</topology>
    </subcellularLocation>
</comment>